<protein>
    <submittedName>
        <fullName evidence="4">3-hydroxyacyl-ACP dehydratase</fullName>
    </submittedName>
</protein>
<dbReference type="PANTHER" id="PTHR30548">
    <property type="entry name" value="2-HYDROXYGLUTARYL-COA DEHYDRATASE, D-COMPONENT-RELATED"/>
    <property type="match status" value="1"/>
</dbReference>
<dbReference type="AlphaFoldDB" id="A0A267MHX4"/>
<accession>A0A267MHX4</accession>
<reference evidence="4 5" key="1">
    <citation type="submission" date="2017-06" db="EMBL/GenBank/DDBJ databases">
        <title>Draft genome sequence of anaerobic fermentative bacterium Anaeromicrobium sediminis DY2726D isolated from West Pacific Ocean sediments.</title>
        <authorList>
            <person name="Zeng X."/>
        </authorList>
    </citation>
    <scope>NUCLEOTIDE SEQUENCE [LARGE SCALE GENOMIC DNA]</scope>
    <source>
        <strain evidence="4 5">DY2726D</strain>
    </source>
</reference>
<dbReference type="Pfam" id="PF06050">
    <property type="entry name" value="HGD-D"/>
    <property type="match status" value="1"/>
</dbReference>
<evidence type="ECO:0000313" key="4">
    <source>
        <dbReference type="EMBL" id="PAB59012.1"/>
    </source>
</evidence>
<dbReference type="InterPro" id="IPR010327">
    <property type="entry name" value="FldB/FldC_alpha/beta"/>
</dbReference>
<dbReference type="RefSeq" id="WP_095134078.1">
    <property type="nucleotide sequence ID" value="NZ_NIBG01000010.1"/>
</dbReference>
<keyword evidence="5" id="KW-1185">Reference proteome</keyword>
<comment type="caution">
    <text evidence="4">The sequence shown here is derived from an EMBL/GenBank/DDBJ whole genome shotgun (WGS) entry which is preliminary data.</text>
</comment>
<gene>
    <name evidence="4" type="ORF">CCE28_12580</name>
</gene>
<organism evidence="4 5">
    <name type="scientific">Anaeromicrobium sediminis</name>
    <dbReference type="NCBI Taxonomy" id="1478221"/>
    <lineage>
        <taxon>Bacteria</taxon>
        <taxon>Bacillati</taxon>
        <taxon>Bacillota</taxon>
        <taxon>Clostridia</taxon>
        <taxon>Peptostreptococcales</taxon>
        <taxon>Thermotaleaceae</taxon>
        <taxon>Anaeromicrobium</taxon>
    </lineage>
</organism>
<comment type="similarity">
    <text evidence="2">Belongs to the FldB/FldC dehydratase alpha/beta subunit family.</text>
</comment>
<keyword evidence="3" id="KW-0411">Iron-sulfur</keyword>
<dbReference type="Gene3D" id="1.20.1270.370">
    <property type="match status" value="1"/>
</dbReference>
<dbReference type="Gene3D" id="3.40.50.11890">
    <property type="match status" value="1"/>
</dbReference>
<dbReference type="EMBL" id="NIBG01000010">
    <property type="protein sequence ID" value="PAB59012.1"/>
    <property type="molecule type" value="Genomic_DNA"/>
</dbReference>
<proteinExistence type="inferred from homology"/>
<evidence type="ECO:0000313" key="5">
    <source>
        <dbReference type="Proteomes" id="UP000216024"/>
    </source>
</evidence>
<sequence length="424" mass="48699">MADYREMWSLLDMDLEKHDELCAVLPEFYGEIYMDQKNRPEGMNYFNMVVSEIHGLRVKELNDGKKDGKKVVGTFCVFVPDEIITAAGAVSVGLCAGSDFWHPDGEKIVPKNTCPLVKAAVGAYFGKTCPYFQSCNLIVGETTCDAKKKAWEIFSKEIDTHVMELPQMKREKNERHWEEEVALFKEKIEEVTGHTITEEELYERIKLHNEKRSVLKRLYDFRKVDNPPISGKDVLLITQIAFYDDPKRFIEMTNKLCDELEERVKENSGVYEKDAPRLLITGTPMAIPNWKMHHIIETSNAAVVAEETCTGTKYFKNLVSEEEKDMEGMIKNLASRYMKTNCAVFTPNKNRIDDIINMYKEYKADGVIYYSLPFCTCYAAEYMSVKEALEKEGIPVIMIETGYGLEDAGQIKTRLEAFLEMLDK</sequence>
<dbReference type="Proteomes" id="UP000216024">
    <property type="component" value="Unassembled WGS sequence"/>
</dbReference>
<evidence type="ECO:0000256" key="3">
    <source>
        <dbReference type="ARBA" id="ARBA00023014"/>
    </source>
</evidence>
<evidence type="ECO:0000256" key="1">
    <source>
        <dbReference type="ARBA" id="ARBA00001966"/>
    </source>
</evidence>
<dbReference type="Gene3D" id="3.40.50.11900">
    <property type="match status" value="1"/>
</dbReference>
<evidence type="ECO:0000256" key="2">
    <source>
        <dbReference type="ARBA" id="ARBA00005806"/>
    </source>
</evidence>
<dbReference type="GO" id="GO:0051536">
    <property type="term" value="F:iron-sulfur cluster binding"/>
    <property type="evidence" value="ECO:0007669"/>
    <property type="project" value="UniProtKB-KW"/>
</dbReference>
<dbReference type="InterPro" id="IPR047678">
    <property type="entry name" value="YjiM-like"/>
</dbReference>
<name>A0A267MHX4_9FIRM</name>
<dbReference type="OrthoDB" id="9810278at2"/>
<keyword evidence="3" id="KW-0479">Metal-binding</keyword>
<dbReference type="GO" id="GO:0016836">
    <property type="term" value="F:hydro-lyase activity"/>
    <property type="evidence" value="ECO:0007669"/>
    <property type="project" value="UniProtKB-ARBA"/>
</dbReference>
<dbReference type="PANTHER" id="PTHR30548:SF1">
    <property type="entry name" value="DEHYDRATASE SUBUNIT MJ0007-RELATED"/>
    <property type="match status" value="1"/>
</dbReference>
<keyword evidence="3" id="KW-0408">Iron</keyword>
<dbReference type="NCBIfam" id="NF040772">
    <property type="entry name" value="double_cubane"/>
    <property type="match status" value="1"/>
</dbReference>
<comment type="cofactor">
    <cofactor evidence="1">
        <name>[4Fe-4S] cluster</name>
        <dbReference type="ChEBI" id="CHEBI:49883"/>
    </cofactor>
</comment>